<feature type="compositionally biased region" description="Polar residues" evidence="1">
    <location>
        <begin position="60"/>
        <end position="78"/>
    </location>
</feature>
<feature type="compositionally biased region" description="Basic and acidic residues" evidence="1">
    <location>
        <begin position="137"/>
        <end position="149"/>
    </location>
</feature>
<proteinExistence type="predicted"/>
<evidence type="ECO:0000313" key="3">
    <source>
        <dbReference type="EMBL" id="SLM39199.1"/>
    </source>
</evidence>
<feature type="transmembrane region" description="Helical" evidence="2">
    <location>
        <begin position="242"/>
        <end position="263"/>
    </location>
</feature>
<dbReference type="PANTHER" id="PTHR36819">
    <property type="entry name" value="REGULATOR OF PHOSPHOLIPASE D SRF1"/>
    <property type="match status" value="1"/>
</dbReference>
<feature type="transmembrane region" description="Helical" evidence="2">
    <location>
        <begin position="283"/>
        <end position="302"/>
    </location>
</feature>
<evidence type="ECO:0000313" key="4">
    <source>
        <dbReference type="Proteomes" id="UP000192927"/>
    </source>
</evidence>
<dbReference type="GO" id="GO:0071944">
    <property type="term" value="C:cell periphery"/>
    <property type="evidence" value="ECO:0007669"/>
    <property type="project" value="TreeGrafter"/>
</dbReference>
<keyword evidence="2" id="KW-1133">Transmembrane helix</keyword>
<feature type="transmembrane region" description="Helical" evidence="2">
    <location>
        <begin position="363"/>
        <end position="386"/>
    </location>
</feature>
<name>A0A1W5D8G9_9LECA</name>
<evidence type="ECO:0000256" key="1">
    <source>
        <dbReference type="SAM" id="MobiDB-lite"/>
    </source>
</evidence>
<organism evidence="3 4">
    <name type="scientific">Lasallia pustulata</name>
    <dbReference type="NCBI Taxonomy" id="136370"/>
    <lineage>
        <taxon>Eukaryota</taxon>
        <taxon>Fungi</taxon>
        <taxon>Dikarya</taxon>
        <taxon>Ascomycota</taxon>
        <taxon>Pezizomycotina</taxon>
        <taxon>Lecanoromycetes</taxon>
        <taxon>OSLEUM clade</taxon>
        <taxon>Umbilicariomycetidae</taxon>
        <taxon>Umbilicariales</taxon>
        <taxon>Umbilicariaceae</taxon>
        <taxon>Lasallia</taxon>
    </lineage>
</organism>
<dbReference type="AlphaFoldDB" id="A0A1W5D8G9"/>
<dbReference type="InterPro" id="IPR037737">
    <property type="entry name" value="Srf1"/>
</dbReference>
<dbReference type="GO" id="GO:0000324">
    <property type="term" value="C:fungal-type vacuole"/>
    <property type="evidence" value="ECO:0007669"/>
    <property type="project" value="TreeGrafter"/>
</dbReference>
<keyword evidence="4" id="KW-1185">Reference proteome</keyword>
<evidence type="ECO:0008006" key="5">
    <source>
        <dbReference type="Google" id="ProtNLM"/>
    </source>
</evidence>
<dbReference type="EMBL" id="FWEW01003471">
    <property type="protein sequence ID" value="SLM39199.1"/>
    <property type="molecule type" value="Genomic_DNA"/>
</dbReference>
<feature type="compositionally biased region" description="Polar residues" evidence="1">
    <location>
        <begin position="118"/>
        <end position="134"/>
    </location>
</feature>
<protein>
    <recommendedName>
        <fullName evidence="5">Regulator of phospholipase D SRF1</fullName>
    </recommendedName>
</protein>
<keyword evidence="2" id="KW-0812">Transmembrane</keyword>
<feature type="region of interest" description="Disordered" evidence="1">
    <location>
        <begin position="108"/>
        <end position="155"/>
    </location>
</feature>
<keyword evidence="2" id="KW-0472">Membrane</keyword>
<dbReference type="PANTHER" id="PTHR36819:SF1">
    <property type="entry name" value="REGULATOR OF PHOSPHOLIPASE D SRF1"/>
    <property type="match status" value="1"/>
</dbReference>
<reference evidence="4" key="1">
    <citation type="submission" date="2017-03" db="EMBL/GenBank/DDBJ databases">
        <authorList>
            <person name="Sharma R."/>
            <person name="Thines M."/>
        </authorList>
    </citation>
    <scope>NUCLEOTIDE SEQUENCE [LARGE SCALE GENOMIC DNA]</scope>
</reference>
<feature type="region of interest" description="Disordered" evidence="1">
    <location>
        <begin position="1"/>
        <end position="88"/>
    </location>
</feature>
<sequence length="391" mass="42561">MERGFRTRAASVLQPSIGPTGASGPTNSSRGRKLSGATDTPDIEPLATEKRQCDIGLGVQNKTPSFSSNDKTVASSGENAAAHDRDAQRAVRTIPTWVQVIGDEDEDTSAASRLLPGSPTSAQIAQHNCSPSSKQKQRIEPGRLYDSQRDSTPPFVNGLSSETVSRWRAFANASAYPAIPATGGELVGEDWLVENGGDYSRPWLAGAEEGDLEKNDGGIFRNKARRNVWYKRIQHTILRSPLVPLAIRLVVWNFSLVAMALGASIRHQIREDPYTTSKGNSSSLIAIIVDAVALVYLVYITYDEYTGKPLGLRPAKAKMRLIFLDLFFIVFASANLSLAFDALTDLQGGCQHLANHCALQKALASVLLVELIAWLLTFAISVLRLMERVVR</sequence>
<dbReference type="Proteomes" id="UP000192927">
    <property type="component" value="Unassembled WGS sequence"/>
</dbReference>
<feature type="transmembrane region" description="Helical" evidence="2">
    <location>
        <begin position="322"/>
        <end position="343"/>
    </location>
</feature>
<evidence type="ECO:0000256" key="2">
    <source>
        <dbReference type="SAM" id="Phobius"/>
    </source>
</evidence>
<accession>A0A1W5D8G9</accession>